<dbReference type="EMBL" id="CAJVQC010003071">
    <property type="protein sequence ID" value="CAG8521220.1"/>
    <property type="molecule type" value="Genomic_DNA"/>
</dbReference>
<comment type="caution">
    <text evidence="1">The sequence shown here is derived from an EMBL/GenBank/DDBJ whole genome shotgun (WGS) entry which is preliminary data.</text>
</comment>
<reference evidence="1" key="1">
    <citation type="submission" date="2021-06" db="EMBL/GenBank/DDBJ databases">
        <authorList>
            <person name="Kallberg Y."/>
            <person name="Tangrot J."/>
            <person name="Rosling A."/>
        </authorList>
    </citation>
    <scope>NUCLEOTIDE SEQUENCE</scope>
    <source>
        <strain evidence="1">MA461A</strain>
    </source>
</reference>
<dbReference type="Proteomes" id="UP000789920">
    <property type="component" value="Unassembled WGS sequence"/>
</dbReference>
<evidence type="ECO:0000313" key="1">
    <source>
        <dbReference type="EMBL" id="CAG8521220.1"/>
    </source>
</evidence>
<organism evidence="1 2">
    <name type="scientific">Racocetra persica</name>
    <dbReference type="NCBI Taxonomy" id="160502"/>
    <lineage>
        <taxon>Eukaryota</taxon>
        <taxon>Fungi</taxon>
        <taxon>Fungi incertae sedis</taxon>
        <taxon>Mucoromycota</taxon>
        <taxon>Glomeromycotina</taxon>
        <taxon>Glomeromycetes</taxon>
        <taxon>Diversisporales</taxon>
        <taxon>Gigasporaceae</taxon>
        <taxon>Racocetra</taxon>
    </lineage>
</organism>
<proteinExistence type="predicted"/>
<sequence length="166" mass="19618">AQVVEVKATLVELEDLSKCAKKPNFMPNLLGYDISCVVVLLIFAFVMPFFSFNLYKEFGWNVYKIIGADLEMQRIYRDYLNFLMLLNLNLLFIFMIPLSINTLVYNWQDREFTTSLIKTLVHNWQDRGFMISSIICYLVVTVLTLILERLKDGPNLWRRLPVLYWT</sequence>
<feature type="non-terminal residue" evidence="1">
    <location>
        <position position="1"/>
    </location>
</feature>
<accession>A0ACA9LB97</accession>
<gene>
    <name evidence="1" type="ORF">RPERSI_LOCUS2710</name>
</gene>
<evidence type="ECO:0000313" key="2">
    <source>
        <dbReference type="Proteomes" id="UP000789920"/>
    </source>
</evidence>
<keyword evidence="2" id="KW-1185">Reference proteome</keyword>
<name>A0ACA9LB97_9GLOM</name>
<protein>
    <submittedName>
        <fullName evidence="1">23157_t:CDS:1</fullName>
    </submittedName>
</protein>